<sequence>MSLHQFYRKSIACCTLPFLALTLNASHADNATASFASHAERSQQRQDFRRAVKLIDGNNPQQYQQLKAQLKNYPLYPYLDYFELRENTATTTIHDITAFSRQYPSLQYTSALVNRRLQYLGKHQRWQEYLRTAKAEPRDTTLRCYYYNALLQQGNQQKAYAGAERMWLVGQSQPAACDPLFKQWIADGQLTDALLWQRQVLAAKANNLSLTQYLHKKSKGQYQHYSQALLDAYRQPTRFSFQVTATQFPEVAADLITVASQRGAYQDPAQALRYWQSFSTAEQLLNQQQIASIELHIANRLLRSDKTNAFAAKVAIEQAEQSPRLSEHFLQLYLANLDWQGLNQFIAKLPAPVQQQNRWLYWQARSQEELGIEPELVAAHFQQLSSQRHYYGFLAAQRTGQPISFEHQPYSLLKQNKVTVGNNLQLQRIEELIALNYMQYARLEWNKLQNNATVASQSALGAYAIDQGWGNLAILQASHHKQHDNLGLRAPLAYRQPILKNAKQQKINPSWAFSIARQESLFNTAAQSSAGAVGLMQLMPATAKQVARKNKIPYKNAKDLTNPDTNIALGTHYLAQLKDRFDDNIVYATAAYNAGPYRVSKWLKQRPNLPNDVWTETVPYRETRNYVKNVVAFSLIYDHLIRSGEDFSVYQENTHVALQQQSVDQ</sequence>
<dbReference type="InterPro" id="IPR023346">
    <property type="entry name" value="Lysozyme-like_dom_sf"/>
</dbReference>
<dbReference type="InterPro" id="IPR012289">
    <property type="entry name" value="Lytic_TGlycosylase_superhlx_L"/>
</dbReference>
<dbReference type="EC" id="4.2.2.-" evidence="6"/>
<dbReference type="SUPFAM" id="SSF53955">
    <property type="entry name" value="Lysozyme-like"/>
    <property type="match status" value="1"/>
</dbReference>
<dbReference type="Pfam" id="PF01464">
    <property type="entry name" value="SLT"/>
    <property type="match status" value="1"/>
</dbReference>
<evidence type="ECO:0000313" key="7">
    <source>
        <dbReference type="Proteomes" id="UP000838100"/>
    </source>
</evidence>
<proteinExistence type="inferred from homology"/>
<evidence type="ECO:0000256" key="3">
    <source>
        <dbReference type="SAM" id="SignalP"/>
    </source>
</evidence>
<dbReference type="RefSeq" id="WP_237445021.1">
    <property type="nucleotide sequence ID" value="NZ_CAKLPX010000003.1"/>
</dbReference>
<keyword evidence="7" id="KW-1185">Reference proteome</keyword>
<dbReference type="CDD" id="cd13401">
    <property type="entry name" value="Slt70-like"/>
    <property type="match status" value="1"/>
</dbReference>
<dbReference type="SUPFAM" id="SSF48435">
    <property type="entry name" value="Bacterial muramidases"/>
    <property type="match status" value="1"/>
</dbReference>
<feature type="signal peptide" evidence="3">
    <location>
        <begin position="1"/>
        <end position="28"/>
    </location>
</feature>
<dbReference type="Proteomes" id="UP000838100">
    <property type="component" value="Unassembled WGS sequence"/>
</dbReference>
<dbReference type="EMBL" id="CAKLPX010000003">
    <property type="protein sequence ID" value="CAH0992327.1"/>
    <property type="molecule type" value="Genomic_DNA"/>
</dbReference>
<dbReference type="PANTHER" id="PTHR37423">
    <property type="entry name" value="SOLUBLE LYTIC MUREIN TRANSGLYCOSYLASE-RELATED"/>
    <property type="match status" value="1"/>
</dbReference>
<evidence type="ECO:0000256" key="1">
    <source>
        <dbReference type="ARBA" id="ARBA00007734"/>
    </source>
</evidence>
<reference evidence="6" key="1">
    <citation type="submission" date="2021-12" db="EMBL/GenBank/DDBJ databases">
        <authorList>
            <person name="Rodrigo-Torres L."/>
            <person name="Arahal R. D."/>
            <person name="Lucena T."/>
        </authorList>
    </citation>
    <scope>NUCLEOTIDE SEQUENCE</scope>
    <source>
        <strain evidence="6">CECT 8267</strain>
    </source>
</reference>
<feature type="domain" description="Transglycosylase SLT" evidence="4">
    <location>
        <begin position="497"/>
        <end position="611"/>
    </location>
</feature>
<evidence type="ECO:0000259" key="5">
    <source>
        <dbReference type="Pfam" id="PF14718"/>
    </source>
</evidence>
<dbReference type="GO" id="GO:0016829">
    <property type="term" value="F:lyase activity"/>
    <property type="evidence" value="ECO:0007669"/>
    <property type="project" value="UniProtKB-KW"/>
</dbReference>
<dbReference type="Gene3D" id="1.10.1240.20">
    <property type="entry name" value="Lytic transglycosylase, superhelical linker domain"/>
    <property type="match status" value="1"/>
</dbReference>
<keyword evidence="2 3" id="KW-0732">Signal</keyword>
<comment type="similarity">
    <text evidence="1">Belongs to the transglycosylase Slt family.</text>
</comment>
<keyword evidence="6" id="KW-0456">Lyase</keyword>
<dbReference type="PANTHER" id="PTHR37423:SF5">
    <property type="entry name" value="SOLUBLE LYTIC MUREIN TRANSGLYCOSYLASE"/>
    <property type="match status" value="1"/>
</dbReference>
<evidence type="ECO:0000256" key="2">
    <source>
        <dbReference type="ARBA" id="ARBA00022729"/>
    </source>
</evidence>
<gene>
    <name evidence="6" type="primary">slt_2</name>
    <name evidence="6" type="ORF">SIN8267_02446</name>
</gene>
<dbReference type="InterPro" id="IPR037061">
    <property type="entry name" value="Lytic_TGlycoase_superhlx_L_sf"/>
</dbReference>
<evidence type="ECO:0000313" key="6">
    <source>
        <dbReference type="EMBL" id="CAH0992327.1"/>
    </source>
</evidence>
<dbReference type="InterPro" id="IPR008939">
    <property type="entry name" value="Lytic_TGlycosylase_superhlx_U"/>
</dbReference>
<accession>A0ABM9AGJ4</accession>
<organism evidence="6 7">
    <name type="scientific">Sinobacterium norvegicum</name>
    <dbReference type="NCBI Taxonomy" id="1641715"/>
    <lineage>
        <taxon>Bacteria</taxon>
        <taxon>Pseudomonadati</taxon>
        <taxon>Pseudomonadota</taxon>
        <taxon>Gammaproteobacteria</taxon>
        <taxon>Cellvibrionales</taxon>
        <taxon>Spongiibacteraceae</taxon>
        <taxon>Sinobacterium</taxon>
    </lineage>
</organism>
<feature type="chain" id="PRO_5047475184" evidence="3">
    <location>
        <begin position="29"/>
        <end position="665"/>
    </location>
</feature>
<protein>
    <submittedName>
        <fullName evidence="6">Soluble lytic murein transglycosylase</fullName>
        <ecNumber evidence="6">4.2.2.-</ecNumber>
    </submittedName>
</protein>
<feature type="domain" description="Lytic transglycosylase superhelical linker" evidence="5">
    <location>
        <begin position="422"/>
        <end position="486"/>
    </location>
</feature>
<name>A0ABM9AGJ4_9GAMM</name>
<dbReference type="InterPro" id="IPR008258">
    <property type="entry name" value="Transglycosylase_SLT_dom_1"/>
</dbReference>
<dbReference type="Gene3D" id="1.25.20.10">
    <property type="entry name" value="Bacterial muramidases"/>
    <property type="match status" value="1"/>
</dbReference>
<dbReference type="Pfam" id="PF00760">
    <property type="entry name" value="Cucumo_coat"/>
    <property type="match status" value="1"/>
</dbReference>
<comment type="caution">
    <text evidence="6">The sequence shown here is derived from an EMBL/GenBank/DDBJ whole genome shotgun (WGS) entry which is preliminary data.</text>
</comment>
<dbReference type="Gene3D" id="1.10.530.10">
    <property type="match status" value="1"/>
</dbReference>
<evidence type="ECO:0000259" key="4">
    <source>
        <dbReference type="Pfam" id="PF01464"/>
    </source>
</evidence>
<dbReference type="Pfam" id="PF14718">
    <property type="entry name" value="SLT_L"/>
    <property type="match status" value="1"/>
</dbReference>